<organism evidence="1 2">
    <name type="scientific">Toxocara canis</name>
    <name type="common">Canine roundworm</name>
    <dbReference type="NCBI Taxonomy" id="6265"/>
    <lineage>
        <taxon>Eukaryota</taxon>
        <taxon>Metazoa</taxon>
        <taxon>Ecdysozoa</taxon>
        <taxon>Nematoda</taxon>
        <taxon>Chromadorea</taxon>
        <taxon>Rhabditida</taxon>
        <taxon>Spirurina</taxon>
        <taxon>Ascaridomorpha</taxon>
        <taxon>Ascaridoidea</taxon>
        <taxon>Toxocaridae</taxon>
        <taxon>Toxocara</taxon>
    </lineage>
</organism>
<name>A0A0B2UV25_TOXCA</name>
<dbReference type="AlphaFoldDB" id="A0A0B2UV25"/>
<keyword evidence="2" id="KW-1185">Reference proteome</keyword>
<reference evidence="1 2" key="1">
    <citation type="submission" date="2014-11" db="EMBL/GenBank/DDBJ databases">
        <title>Genetic blueprint of the zoonotic pathogen Toxocara canis.</title>
        <authorList>
            <person name="Zhu X.-Q."/>
            <person name="Korhonen P.K."/>
            <person name="Cai H."/>
            <person name="Young N.D."/>
            <person name="Nejsum P."/>
            <person name="von Samson-Himmelstjerna G."/>
            <person name="Boag P.R."/>
            <person name="Tan P."/>
            <person name="Li Q."/>
            <person name="Min J."/>
            <person name="Yang Y."/>
            <person name="Wang X."/>
            <person name="Fang X."/>
            <person name="Hall R.S."/>
            <person name="Hofmann A."/>
            <person name="Sternberg P.W."/>
            <person name="Jex A.R."/>
            <person name="Gasser R.B."/>
        </authorList>
    </citation>
    <scope>NUCLEOTIDE SEQUENCE [LARGE SCALE GENOMIC DNA]</scope>
    <source>
        <strain evidence="1">PN_DK_2014</strain>
    </source>
</reference>
<dbReference type="OrthoDB" id="10255543at2759"/>
<sequence>MIAVDWGSTSWILVTLSDGRVCAQSVPIKSAVRVRLSDDVFVQISRVVDFVYGRRVMQLTIPNEQECFAEGCVQIYGMRVNAQRPPTVVVVAPSPPNLLTLTIADFDL</sequence>
<comment type="caution">
    <text evidence="1">The sequence shown here is derived from an EMBL/GenBank/DDBJ whole genome shotgun (WGS) entry which is preliminary data.</text>
</comment>
<gene>
    <name evidence="1" type="ORF">Tcan_13569</name>
</gene>
<proteinExistence type="predicted"/>
<dbReference type="EMBL" id="JPKZ01002805">
    <property type="protein sequence ID" value="KHN74961.1"/>
    <property type="molecule type" value="Genomic_DNA"/>
</dbReference>
<accession>A0A0B2UV25</accession>
<evidence type="ECO:0000313" key="2">
    <source>
        <dbReference type="Proteomes" id="UP000031036"/>
    </source>
</evidence>
<dbReference type="STRING" id="6265.A0A0B2UV25"/>
<dbReference type="Proteomes" id="UP000031036">
    <property type="component" value="Unassembled WGS sequence"/>
</dbReference>
<protein>
    <submittedName>
        <fullName evidence="1">Uncharacterized protein</fullName>
    </submittedName>
</protein>
<evidence type="ECO:0000313" key="1">
    <source>
        <dbReference type="EMBL" id="KHN74961.1"/>
    </source>
</evidence>